<feature type="domain" description="BEACH" evidence="13">
    <location>
        <begin position="2820"/>
        <end position="3099"/>
    </location>
</feature>
<dbReference type="InterPro" id="IPR036372">
    <property type="entry name" value="BEACH_dom_sf"/>
</dbReference>
<dbReference type="InterPro" id="IPR023362">
    <property type="entry name" value="PH-BEACH_dom"/>
</dbReference>
<evidence type="ECO:0000256" key="2">
    <source>
        <dbReference type="ARBA" id="ARBA00022723"/>
    </source>
</evidence>
<dbReference type="Pfam" id="PF00400">
    <property type="entry name" value="WD40"/>
    <property type="match status" value="2"/>
</dbReference>
<evidence type="ECO:0000256" key="4">
    <source>
        <dbReference type="ARBA" id="ARBA00022771"/>
    </source>
</evidence>
<comment type="function">
    <text evidence="6">May be involved in protein sorting and cell wall formation.</text>
</comment>
<dbReference type="InterPro" id="IPR036322">
    <property type="entry name" value="WD40_repeat_dom_sf"/>
</dbReference>
<dbReference type="InterPro" id="IPR011993">
    <property type="entry name" value="PH-like_dom_sf"/>
</dbReference>
<keyword evidence="1 9" id="KW-0853">WD repeat</keyword>
<feature type="compositionally biased region" description="Polar residues" evidence="10">
    <location>
        <begin position="2482"/>
        <end position="2492"/>
    </location>
</feature>
<dbReference type="Pfam" id="PF14844">
    <property type="entry name" value="PH_BEACH"/>
    <property type="match status" value="1"/>
</dbReference>
<dbReference type="PROSITE" id="PS51783">
    <property type="entry name" value="PH_BEACH"/>
    <property type="match status" value="1"/>
</dbReference>
<dbReference type="Proteomes" id="UP000193920">
    <property type="component" value="Unassembled WGS sequence"/>
</dbReference>
<feature type="compositionally biased region" description="Low complexity" evidence="10">
    <location>
        <begin position="3513"/>
        <end position="3522"/>
    </location>
</feature>
<protein>
    <recommendedName>
        <fullName evidence="7">Beige protein homolog 1</fullName>
    </recommendedName>
</protein>
<dbReference type="Pfam" id="PF02138">
    <property type="entry name" value="Beach"/>
    <property type="match status" value="1"/>
</dbReference>
<dbReference type="SUPFAM" id="SSF57903">
    <property type="entry name" value="FYVE/PHD zinc finger"/>
    <property type="match status" value="1"/>
</dbReference>
<keyword evidence="11" id="KW-1133">Transmembrane helix</keyword>
<keyword evidence="5" id="KW-0862">Zinc</keyword>
<dbReference type="SUPFAM" id="SSF50729">
    <property type="entry name" value="PH domain-like"/>
    <property type="match status" value="1"/>
</dbReference>
<dbReference type="Gene3D" id="1.10.1540.10">
    <property type="entry name" value="BEACH domain"/>
    <property type="match status" value="1"/>
</dbReference>
<dbReference type="InterPro" id="IPR011011">
    <property type="entry name" value="Znf_FYVE_PHD"/>
</dbReference>
<dbReference type="InterPro" id="IPR015943">
    <property type="entry name" value="WD40/YVTN_repeat-like_dom_sf"/>
</dbReference>
<dbReference type="PROSITE" id="PS50082">
    <property type="entry name" value="WD_REPEATS_2"/>
    <property type="match status" value="1"/>
</dbReference>
<keyword evidence="11" id="KW-0472">Membrane</keyword>
<comment type="caution">
    <text evidence="15">The sequence shown here is derived from an EMBL/GenBank/DDBJ whole genome shotgun (WGS) entry which is preliminary data.</text>
</comment>
<feature type="transmembrane region" description="Helical" evidence="11">
    <location>
        <begin position="885"/>
        <end position="903"/>
    </location>
</feature>
<feature type="repeat" description="WD" evidence="9">
    <location>
        <begin position="3229"/>
        <end position="3271"/>
    </location>
</feature>
<evidence type="ECO:0000256" key="8">
    <source>
        <dbReference type="PROSITE-ProRule" id="PRU00091"/>
    </source>
</evidence>
<dbReference type="InterPro" id="IPR001680">
    <property type="entry name" value="WD40_rpt"/>
</dbReference>
<keyword evidence="2" id="KW-0479">Metal-binding</keyword>
<sequence length="3569" mass="414519">MKSMKWINRLIPTNETIIDKIDLNCVKFCKCEGEPQRLSKSLKNLRDIFKHSFSVKNEINKKSFSYYVQYFCELYDSYEMTSKNILESIDDLKGFFTSLHQHLSKQLSQFSNEELLNYLQIPENYYILKAIEIISKVESITDQTNELSLIFELVNTLQSINSIGLEYHSNKENQKINESSTTLNETIPEENANTLQEQMDNNNNNNRDIKDTAAIDESERDPENPMSQSSIYSIIHYEGSLDITKFLMLKSIKVVYEVDDVDTIIYCDYKRIEEENSSKIICTCLNEIPIQMILKSISNIINRKIVKESILNKIIQTDSLKTITELLYIFPMENYSLENKLFINDYLNSILLTFICIPNFNKKQLQTYFKDTILPLLINISENTNNTIYICSYNIIIESLKKSSISVIDEYYKLNGLSLLRNVLFNNVEDEKIRSICITSLKELLVIGDESILEDISYQESPYQLLTFEFPSIPKNLIDVIKSKEVLKEYLDIIININNDIVVHDLVVHLYYLIKLIKCNYFILEKYNVFLTLINNIENFNQKTINNIMETLYFVMEVYDYLPLKELMCIGIYLQGTLNPKITKSVCDLLLKLLNSSSRYKDSFNDIGFITIIGNAFHDLACTLNYNITMNDDEKGKLIASCITPTFKNKHRSITAEKILTSSNIETFFKNFHSITECLIELISENENNMILFRSTQQNALNQLVLEDDIREDVLNIYHAIISYCFSKTQKSNIDNPFDSEEGISPEYLKLIELLQLRQYPPEFKIDILYEINELNIENDYAKNIFREAGGYICILSLISELGGIWSNKPTLLSPTKSKHNSGLTTPVAKREVSNDHLSISSIIEYINGSNQLDTVTDYIKSSFVMKKMKIKPDETTNTEVDNHISSFVLFQFILTVFIVSLKNMPLNRRFFSMNFNKTSFSDLLYMTGIFGTEAGIIIYGYLFALLAEDLSIIEIFSSPDQKLSSIQDTEEGDDDNENENVKLTYVKCKSDFFDNFNDKSSQKTIKDKNSLFRYYKFPTTSYANRNSSSSPENIEKLSKIKFINAYGIPIILNILQNSMNPNTTLTILEIIRVLLNSYKYNQIMAYKTKSLLSFLLHLLYSSDDKSKYPLKLYKYLINSENKVKITDSEVLSQWDKCFDNIYSLAKNVIEVGIDDSDSLFLLEKYNEISIECNDYLEEYQCENEELQKVKTSLLDLMYHALKVKHNYSYIHFDLTLEKNSYISLKRMAEGLFPTNSGYTVILNFKICQFKTKKTLNILNVVDIRTNNSILTISVACDNNSLRKLYIKTNKVLSCVENLNLMENKWYEIIIVHQPNKYLRTLSFNRSLLNVYVNGELYDNNKNEYIDAPISTQYLKCAIGKVVDATDTKSETSKDHIKWDFGVCNLINYSLDPSLIQKIFKSPVSIQIIKFPEDKNLICICSKNIVDNFSEIKDEEGKNNFYRIILNNTKSLNGIRYSDLSSIYDKNVSQFGIIKGVYTEYNPNLFSNSVWKFGGMSILLKIMENENRNKNDFNTSLNIVMEALQSNNKNSSDMEKDHKYEIFANILKNNKQFITNETVETLFKMVKTPEDGFLNSIIKKFALALREEVFARELIPKVIEIIIICLKHHFTKNQLKVLASYISSTLPKVYGIENKIENRGVNVNSFDDISVKSNSSYFPKIRNKPRSFTINSSFPSLSIDTSFSRLKKRKPSKVDLDLIYKANGANGNEYYQNKDDPSLYSHYARNKLLEALYNVLCEPSDNNINYAFEFSKLIDIQWYSYFINKNVSPVTLILIMRIVAKLLQTQNYQYKLTFKNTFKMYKLMNYNITKFYRVSQLYHSLLALTFEAPINTIPINSPFDVNTLKKLYKNIVQSSSNTNIQYNTDSLLTFLKMIKEMIRVNIENISKNQDRLDYNQFNNINNRNTGKQNTPLLDSQSPIQNILIQNINNSNKKNNNLLMQQPTGLSSEPHFLLTPSTPKTPQTPKTPYTPLIDFSNENKLKRENFNLTEDESFLYIYQDTDDYNEILTSSIKFIENIFSFFLHLFSLNNKKIKLLFSDNSIINELLDIIHTIVNNQLSMLDIPYVNSPTKKLPVYNLIIAMATSSIAEDWKPLYALNSILNVLSNYSSDFKNFMSINIYKHVINKLLLISNISIDMLIDPKIINNLIKFLNNATDFIYQNKSVRLAKNIMKLIYNVISKIREMNNDKYNSSLTNLYKSWNRIILYFFFEERSQEDIDYIINSGINVQSTLFNDYNDQEFFNCLLLNIYNEITMNENNIESNLIQAWNTIINGRLPEFRKIIKLKSDDKIADDEIRLLSDSTNLTVEFKDYINENRTALNELFSNYISYSWKAFKNQEQNRINERGKNTSYNSDKLISPKGNENSEEKEEITSLQFRILERLKMIQDRTIISAKRLLIDKMETSKVLEIEWSKIIYNLYREKAIWEKASDEIKYWKLDFTEATDRTRQKLRLNLNFNKELLKLNAENESDTSSVYSIERKHSNSSNPDNSKFRNNFVKNKTEVADYSEKSMETQKRIKEKNRIASLKRTYDNSFINIPQTPAIGNKQNYDELVSLHKNESPKYISKEISEDASINNEVNEEEDNASLLNDLNVIDENAIDDDINETNDNNDEDSNYKEPLTTTSEISNITSEVSPTSPGEKNAIDNINERISRLIDQNEDKKIELYNTARIKGLDICEGLFILGESNIYFIENYLKRAENEIDNISNIPIEERNPFYIVLISSTEQDVLKNSKTEQYTYDYIKWSQSNIVDIKKRRFIFRNVGIEFFLTNGRSYLFTFENKERDTVYNKLYYKISSNVNNKDALLENDDDTTSSFGIKISNLLSDYYSIDKIRKKWEKRKISNFEYLFTLNTFAGRSYNDLTQYPIFPWILSNYESSKIDLNDPSNFRDLSKPMGAQDEERALKIKERYDHWEDPEGKPAFHYGTHYSSAMIVCTYLMRLEPFTDQYLKLQGGNFDHADRLFFSIDRTWKSAAKENTTDVRELIPEFFYLPAFFINSNGFDFGMKHDKTRIDNVALPTWASLESEYVSSNLHKWIDLIFGYKQQGEEAVNALNVFYHLSYEGAVDIDKIKDPIERVSTINIIHNFGQTPSQLFKEPHPPRQEKTNEIQFLLSTHYDYLVQSSFPLRSIDAPVGEINYINDSKYFILKKYQTMIPNNLKYVEWNFMDKCIRVCNYENSKVLYASDILHTSDITCLKFADQDTMITGGSDMVICVWKASFGKYIKFTLQTILRGHKSPITCLQVSRKHSIILSSSANENYVIIWDLNRYIFVHSLPIKEQLITCEISDIWGNIILCCSSLIYIYSINGELLAQQTINIPVISCAVYDCTEIGNTMTTIITGHKNGLIKIWNYSYHISEKTQSVKWDISLCRIIETNMSSITAITIPSSHRFILAGDNKGVTYPWIMLDGSGTTLHYNGSEDACRACNNKFAVFDRFKIRCVGCGYFYCNECTFGIQQFEKDNKICKFCFKKICDIDNKENEENKPTSSLSLSEELIIEPSIPDSYRNSETQDNVSNSIDNATNNENENEVTKNEPNMNETLGNEIENENDNIRMEAPIINIIQEKSQHELQQ</sequence>
<feature type="transmembrane region" description="Helical" evidence="11">
    <location>
        <begin position="924"/>
        <end position="948"/>
    </location>
</feature>
<dbReference type="PANTHER" id="PTHR46108:SF4">
    <property type="entry name" value="BLUE CHEESE"/>
    <property type="match status" value="1"/>
</dbReference>
<dbReference type="InterPro" id="IPR000409">
    <property type="entry name" value="BEACH_dom"/>
</dbReference>
<feature type="region of interest" description="Disordered" evidence="10">
    <location>
        <begin position="3497"/>
        <end position="3536"/>
    </location>
</feature>
<evidence type="ECO:0000259" key="12">
    <source>
        <dbReference type="PROSITE" id="PS50178"/>
    </source>
</evidence>
<dbReference type="InterPro" id="IPR017455">
    <property type="entry name" value="Znf_FYVE-rel"/>
</dbReference>
<feature type="region of interest" description="Disordered" evidence="10">
    <location>
        <begin position="2341"/>
        <end position="2364"/>
    </location>
</feature>
<evidence type="ECO:0000259" key="13">
    <source>
        <dbReference type="PROSITE" id="PS50197"/>
    </source>
</evidence>
<evidence type="ECO:0000313" key="15">
    <source>
        <dbReference type="EMBL" id="ORY27951.1"/>
    </source>
</evidence>
<keyword evidence="16" id="KW-1185">Reference proteome</keyword>
<dbReference type="CDD" id="cd01201">
    <property type="entry name" value="PH_BEACH"/>
    <property type="match status" value="1"/>
</dbReference>
<dbReference type="SUPFAM" id="SSF50978">
    <property type="entry name" value="WD40 repeat-like"/>
    <property type="match status" value="1"/>
</dbReference>
<dbReference type="SUPFAM" id="SSF81837">
    <property type="entry name" value="BEACH domain"/>
    <property type="match status" value="1"/>
</dbReference>
<dbReference type="PANTHER" id="PTHR46108">
    <property type="entry name" value="BLUE CHEESE"/>
    <property type="match status" value="1"/>
</dbReference>
<dbReference type="STRING" id="1754190.A0A1Y2AZF7"/>
<evidence type="ECO:0000313" key="16">
    <source>
        <dbReference type="Proteomes" id="UP000193920"/>
    </source>
</evidence>
<evidence type="ECO:0000259" key="14">
    <source>
        <dbReference type="PROSITE" id="PS51783"/>
    </source>
</evidence>
<dbReference type="EMBL" id="MCOG01000189">
    <property type="protein sequence ID" value="ORY27951.1"/>
    <property type="molecule type" value="Genomic_DNA"/>
</dbReference>
<dbReference type="FunFam" id="1.10.1540.10:FF:000001">
    <property type="entry name" value="neurobeachin isoform X1"/>
    <property type="match status" value="1"/>
</dbReference>
<evidence type="ECO:0000256" key="10">
    <source>
        <dbReference type="SAM" id="MobiDB-lite"/>
    </source>
</evidence>
<dbReference type="PROSITE" id="PS50197">
    <property type="entry name" value="BEACH"/>
    <property type="match status" value="1"/>
</dbReference>
<evidence type="ECO:0000256" key="11">
    <source>
        <dbReference type="SAM" id="Phobius"/>
    </source>
</evidence>
<gene>
    <name evidence="15" type="ORF">LY90DRAFT_674226</name>
</gene>
<evidence type="ECO:0000256" key="6">
    <source>
        <dbReference type="ARBA" id="ARBA00054699"/>
    </source>
</evidence>
<dbReference type="Gene3D" id="2.130.10.10">
    <property type="entry name" value="YVTN repeat-like/Quinoprotein amine dehydrogenase"/>
    <property type="match status" value="1"/>
</dbReference>
<evidence type="ECO:0000256" key="7">
    <source>
        <dbReference type="ARBA" id="ARBA00073334"/>
    </source>
</evidence>
<proteinExistence type="predicted"/>
<feature type="region of interest" description="Disordered" evidence="10">
    <location>
        <begin position="2471"/>
        <end position="2492"/>
    </location>
</feature>
<keyword evidence="11" id="KW-0812">Transmembrane</keyword>
<dbReference type="GO" id="GO:0008270">
    <property type="term" value="F:zinc ion binding"/>
    <property type="evidence" value="ECO:0007669"/>
    <property type="project" value="UniProtKB-KW"/>
</dbReference>
<keyword evidence="4 8" id="KW-0863">Zinc-finger</keyword>
<feature type="domain" description="BEACH-type PH" evidence="14">
    <location>
        <begin position="2656"/>
        <end position="2790"/>
    </location>
</feature>
<evidence type="ECO:0000256" key="3">
    <source>
        <dbReference type="ARBA" id="ARBA00022737"/>
    </source>
</evidence>
<reference evidence="15 16" key="1">
    <citation type="submission" date="2016-08" db="EMBL/GenBank/DDBJ databases">
        <title>A Parts List for Fungal Cellulosomes Revealed by Comparative Genomics.</title>
        <authorList>
            <consortium name="DOE Joint Genome Institute"/>
            <person name="Haitjema C.H."/>
            <person name="Gilmore S.P."/>
            <person name="Henske J.K."/>
            <person name="Solomon K.V."/>
            <person name="De Groot R."/>
            <person name="Kuo A."/>
            <person name="Mondo S.J."/>
            <person name="Salamov A.A."/>
            <person name="Labutti K."/>
            <person name="Zhao Z."/>
            <person name="Chiniquy J."/>
            <person name="Barry K."/>
            <person name="Brewer H.M."/>
            <person name="Purvine S.O."/>
            <person name="Wright A.T."/>
            <person name="Boxma B."/>
            <person name="Van Alen T."/>
            <person name="Hackstein J.H."/>
            <person name="Baker S.E."/>
            <person name="Grigoriev I.V."/>
            <person name="O'Malley M.A."/>
        </authorList>
    </citation>
    <scope>NUCLEOTIDE SEQUENCE [LARGE SCALE GENOMIC DNA]</scope>
    <source>
        <strain evidence="15 16">G1</strain>
    </source>
</reference>
<dbReference type="CDD" id="cd06071">
    <property type="entry name" value="Beach"/>
    <property type="match status" value="1"/>
</dbReference>
<keyword evidence="3" id="KW-0677">Repeat</keyword>
<dbReference type="InterPro" id="IPR051944">
    <property type="entry name" value="BEACH_domain_protein"/>
</dbReference>
<organism evidence="15 16">
    <name type="scientific">Neocallimastix californiae</name>
    <dbReference type="NCBI Taxonomy" id="1754190"/>
    <lineage>
        <taxon>Eukaryota</taxon>
        <taxon>Fungi</taxon>
        <taxon>Fungi incertae sedis</taxon>
        <taxon>Chytridiomycota</taxon>
        <taxon>Chytridiomycota incertae sedis</taxon>
        <taxon>Neocallimastigomycetes</taxon>
        <taxon>Neocallimastigales</taxon>
        <taxon>Neocallimastigaceae</taxon>
        <taxon>Neocallimastix</taxon>
    </lineage>
</organism>
<dbReference type="SMART" id="SM00320">
    <property type="entry name" value="WD40"/>
    <property type="match status" value="3"/>
</dbReference>
<feature type="compositionally biased region" description="Polar residues" evidence="10">
    <location>
        <begin position="3502"/>
        <end position="3512"/>
    </location>
</feature>
<evidence type="ECO:0000256" key="9">
    <source>
        <dbReference type="PROSITE-ProRule" id="PRU00221"/>
    </source>
</evidence>
<dbReference type="PROSITE" id="PS50178">
    <property type="entry name" value="ZF_FYVE"/>
    <property type="match status" value="1"/>
</dbReference>
<evidence type="ECO:0000256" key="5">
    <source>
        <dbReference type="ARBA" id="ARBA00022833"/>
    </source>
</evidence>
<name>A0A1Y2AZF7_9FUNG</name>
<dbReference type="OrthoDB" id="26681at2759"/>
<dbReference type="Gene3D" id="2.30.29.30">
    <property type="entry name" value="Pleckstrin-homology domain (PH domain)/Phosphotyrosine-binding domain (PTB)"/>
    <property type="match status" value="1"/>
</dbReference>
<feature type="domain" description="FYVE-type" evidence="12">
    <location>
        <begin position="3414"/>
        <end position="3470"/>
    </location>
</feature>
<evidence type="ECO:0000256" key="1">
    <source>
        <dbReference type="ARBA" id="ARBA00022574"/>
    </source>
</evidence>
<accession>A0A1Y2AZF7</accession>
<dbReference type="SMART" id="SM01026">
    <property type="entry name" value="Beach"/>
    <property type="match status" value="1"/>
</dbReference>